<comment type="caution">
    <text evidence="2">The sequence shown here is derived from an EMBL/GenBank/DDBJ whole genome shotgun (WGS) entry which is preliminary data.</text>
</comment>
<gene>
    <name evidence="2" type="ORF">KIN20_003387</name>
</gene>
<organism evidence="2 3">
    <name type="scientific">Parelaphostrongylus tenuis</name>
    <name type="common">Meningeal worm</name>
    <dbReference type="NCBI Taxonomy" id="148309"/>
    <lineage>
        <taxon>Eukaryota</taxon>
        <taxon>Metazoa</taxon>
        <taxon>Ecdysozoa</taxon>
        <taxon>Nematoda</taxon>
        <taxon>Chromadorea</taxon>
        <taxon>Rhabditida</taxon>
        <taxon>Rhabditina</taxon>
        <taxon>Rhabditomorpha</taxon>
        <taxon>Strongyloidea</taxon>
        <taxon>Metastrongylidae</taxon>
        <taxon>Parelaphostrongylus</taxon>
    </lineage>
</organism>
<reference evidence="2" key="1">
    <citation type="submission" date="2021-06" db="EMBL/GenBank/DDBJ databases">
        <title>Parelaphostrongylus tenuis whole genome reference sequence.</title>
        <authorList>
            <person name="Garwood T.J."/>
            <person name="Larsen P.A."/>
            <person name="Fountain-Jones N.M."/>
            <person name="Garbe J.R."/>
            <person name="Macchietto M.G."/>
            <person name="Kania S.A."/>
            <person name="Gerhold R.W."/>
            <person name="Richards J.E."/>
            <person name="Wolf T.M."/>
        </authorList>
    </citation>
    <scope>NUCLEOTIDE SEQUENCE</scope>
    <source>
        <strain evidence="2">MNPRO001-30</strain>
        <tissue evidence="2">Meninges</tissue>
    </source>
</reference>
<evidence type="ECO:0000256" key="1">
    <source>
        <dbReference type="SAM" id="Phobius"/>
    </source>
</evidence>
<keyword evidence="1" id="KW-0812">Transmembrane</keyword>
<evidence type="ECO:0000313" key="2">
    <source>
        <dbReference type="EMBL" id="KAJ1348153.1"/>
    </source>
</evidence>
<evidence type="ECO:0000313" key="3">
    <source>
        <dbReference type="Proteomes" id="UP001196413"/>
    </source>
</evidence>
<sequence>MANELLSKLGREWRRCAMGGLVRSMDWSFAIHGPTTTRVERLRLVRAAAGDINGYSHNMARLLADFVMISLFAPIWTVFGCGVMPAGQEGTRPFTVTGFTTFPI</sequence>
<dbReference type="AlphaFoldDB" id="A0AAD5M1D6"/>
<keyword evidence="1" id="KW-1133">Transmembrane helix</keyword>
<feature type="transmembrane region" description="Helical" evidence="1">
    <location>
        <begin position="62"/>
        <end position="86"/>
    </location>
</feature>
<dbReference type="Proteomes" id="UP001196413">
    <property type="component" value="Unassembled WGS sequence"/>
</dbReference>
<proteinExistence type="predicted"/>
<name>A0AAD5M1D6_PARTN</name>
<accession>A0AAD5M1D6</accession>
<protein>
    <submittedName>
        <fullName evidence="2">Uncharacterized protein</fullName>
    </submittedName>
</protein>
<keyword evidence="1" id="KW-0472">Membrane</keyword>
<dbReference type="EMBL" id="JAHQIW010000442">
    <property type="protein sequence ID" value="KAJ1348153.1"/>
    <property type="molecule type" value="Genomic_DNA"/>
</dbReference>
<keyword evidence="3" id="KW-1185">Reference proteome</keyword>